<accession>A0A4R6UPR7</accession>
<organism evidence="1 2">
    <name type="scientific">Permianibacter aggregans</name>
    <dbReference type="NCBI Taxonomy" id="1510150"/>
    <lineage>
        <taxon>Bacteria</taxon>
        <taxon>Pseudomonadati</taxon>
        <taxon>Pseudomonadota</taxon>
        <taxon>Gammaproteobacteria</taxon>
        <taxon>Pseudomonadales</taxon>
        <taxon>Pseudomonadaceae</taxon>
        <taxon>Permianibacter</taxon>
    </lineage>
</organism>
<evidence type="ECO:0000313" key="2">
    <source>
        <dbReference type="Proteomes" id="UP000295375"/>
    </source>
</evidence>
<dbReference type="Proteomes" id="UP000295375">
    <property type="component" value="Unassembled WGS sequence"/>
</dbReference>
<proteinExistence type="predicted"/>
<comment type="caution">
    <text evidence="1">The sequence shown here is derived from an EMBL/GenBank/DDBJ whole genome shotgun (WGS) entry which is preliminary data.</text>
</comment>
<reference evidence="1 2" key="1">
    <citation type="submission" date="2019-03" db="EMBL/GenBank/DDBJ databases">
        <title>Genomic Encyclopedia of Type Strains, Phase IV (KMG-IV): sequencing the most valuable type-strain genomes for metagenomic binning, comparative biology and taxonomic classification.</title>
        <authorList>
            <person name="Goeker M."/>
        </authorList>
    </citation>
    <scope>NUCLEOTIDE SEQUENCE [LARGE SCALE GENOMIC DNA]</scope>
    <source>
        <strain evidence="1 2">DSM 103792</strain>
    </source>
</reference>
<dbReference type="EMBL" id="SNYM01000008">
    <property type="protein sequence ID" value="TDQ48186.1"/>
    <property type="molecule type" value="Genomic_DNA"/>
</dbReference>
<dbReference type="AlphaFoldDB" id="A0A4R6UPR7"/>
<keyword evidence="2" id="KW-1185">Reference proteome</keyword>
<name>A0A4R6UPR7_9GAMM</name>
<evidence type="ECO:0000313" key="1">
    <source>
        <dbReference type="EMBL" id="TDQ48186.1"/>
    </source>
</evidence>
<dbReference type="OrthoDB" id="9809379at2"/>
<gene>
    <name evidence="1" type="ORF">EV696_108166</name>
</gene>
<protein>
    <submittedName>
        <fullName evidence="1">Uncharacterized protein</fullName>
    </submittedName>
</protein>
<sequence length="69" mass="7836">AHVSEFPLWTPVIVKLLLPPRQSRGNSRYGLGNDQELQRVSKILPVVWTTNYKRITTSATSNKTKQISD</sequence>
<feature type="non-terminal residue" evidence="1">
    <location>
        <position position="1"/>
    </location>
</feature>